<dbReference type="AlphaFoldDB" id="D3HAH3"/>
<dbReference type="EMBL" id="FN568063">
    <property type="protein sequence ID" value="CBJ22871.1"/>
    <property type="molecule type" value="Genomic_DNA"/>
</dbReference>
<dbReference type="KEGG" id="smb:smi_1631"/>
<feature type="transmembrane region" description="Helical" evidence="1">
    <location>
        <begin position="85"/>
        <end position="105"/>
    </location>
</feature>
<dbReference type="InterPro" id="IPR011646">
    <property type="entry name" value="KAP_P-loop"/>
</dbReference>
<accession>D3HAH3</accession>
<dbReference type="PATRIC" id="fig|365659.3.peg.1650"/>
<dbReference type="OrthoDB" id="88903at2"/>
<proteinExistence type="predicted"/>
<dbReference type="Gene3D" id="3.40.50.300">
    <property type="entry name" value="P-loop containing nucleotide triphosphate hydrolases"/>
    <property type="match status" value="1"/>
</dbReference>
<name>D3HAH3_STRM6</name>
<keyword evidence="1" id="KW-0472">Membrane</keyword>
<feature type="domain" description="KAP NTPase" evidence="2">
    <location>
        <begin position="127"/>
        <end position="198"/>
    </location>
</feature>
<protein>
    <recommendedName>
        <fullName evidence="2">KAP NTPase domain-containing protein</fullName>
    </recommendedName>
</protein>
<dbReference type="InterPro" id="IPR027417">
    <property type="entry name" value="P-loop_NTPase"/>
</dbReference>
<organism evidence="3 4">
    <name type="scientific">Streptococcus mitis (strain B6)</name>
    <dbReference type="NCBI Taxonomy" id="365659"/>
    <lineage>
        <taxon>Bacteria</taxon>
        <taxon>Bacillati</taxon>
        <taxon>Bacillota</taxon>
        <taxon>Bacilli</taxon>
        <taxon>Lactobacillales</taxon>
        <taxon>Streptococcaceae</taxon>
        <taxon>Streptococcus</taxon>
        <taxon>Streptococcus mitis group</taxon>
    </lineage>
</organism>
<dbReference type="eggNOG" id="ENOG50309CB">
    <property type="taxonomic scope" value="Bacteria"/>
</dbReference>
<evidence type="ECO:0000313" key="4">
    <source>
        <dbReference type="Proteomes" id="UP000008563"/>
    </source>
</evidence>
<dbReference type="Pfam" id="PF07693">
    <property type="entry name" value="KAP_NTPase"/>
    <property type="match status" value="1"/>
</dbReference>
<dbReference type="SUPFAM" id="SSF52540">
    <property type="entry name" value="P-loop containing nucleoside triphosphate hydrolases"/>
    <property type="match status" value="1"/>
</dbReference>
<sequence>MKNIMTRILNFFMNFKLLKYLLKRPSWSSNVRIVEWYKIFIASIWVLYLALEIEQFKRFALPIYKFVSNYNFLKDIVSILYMNRVIILLALTIPTILFWFLDIIFKKVSYKKLDPELFPEYDLDDYPYQTHLVEFLNTPDSIHNVFWLDGSWGSGKTFFIKTFFENQIYKKKEIYYISCFGIKTREQAEKILINEIEKQSILGNLDFIPLIGGVFKWFFKTVGTDLMKQDSIIIFDDFERVSYTGKSANSSDNPADYNDLLGYIDYLSENKKFKIIVILNSEEIKSTKENLIDNKFKLNQNQMVSTEEVIDNILEKSKLKNDYLGLILSFVFKIYYVDIDERVVQDKNNDSGVKKPSLREFQKSLEELSNITDNKKKADYIIGWMDGWKETDSILVFFFECYMYLNGIDKYDKLFESDGYFHFEMLAKIVDFNIEDLIAISYGFSNVDRKLYNKKKAYLSQLLSCLWKIGLRNLFLSKKTKKVFYSNYNHSSYEIEESLVEIYYDVVDKNIKDDYRINNIEKLEDPEYQNFIKKYLPLESRRQITINDIPLDNLIQ</sequence>
<evidence type="ECO:0000313" key="3">
    <source>
        <dbReference type="EMBL" id="CBJ22871.1"/>
    </source>
</evidence>
<gene>
    <name evidence="3" type="ordered locus">smi_1631</name>
</gene>
<reference evidence="3 4" key="1">
    <citation type="journal article" date="2010" name="PLoS ONE">
        <title>The genome of Streptococcus mitis B6--what is a commensal?</title>
        <authorList>
            <person name="Denapaite D."/>
            <person name="Brueckner R."/>
            <person name="Nuhn M."/>
            <person name="Reichmann P."/>
            <person name="Henrich B."/>
            <person name="Maurer P."/>
            <person name="Schaehle Y."/>
            <person name="Selbmann P."/>
            <person name="Zimmermann W."/>
            <person name="Wambutt R."/>
            <person name="Hakenbeck R."/>
        </authorList>
    </citation>
    <scope>NUCLEOTIDE SEQUENCE [LARGE SCALE GENOMIC DNA]</scope>
    <source>
        <strain evidence="3 4">B6</strain>
    </source>
</reference>
<dbReference type="Proteomes" id="UP000008563">
    <property type="component" value="Chromosome"/>
</dbReference>
<evidence type="ECO:0000256" key="1">
    <source>
        <dbReference type="SAM" id="Phobius"/>
    </source>
</evidence>
<dbReference type="STRING" id="365659.smi_1631"/>
<dbReference type="HOGENOM" id="CLU_527764_0_0_9"/>
<evidence type="ECO:0000259" key="2">
    <source>
        <dbReference type="Pfam" id="PF07693"/>
    </source>
</evidence>
<keyword evidence="1" id="KW-1133">Transmembrane helix</keyword>
<keyword evidence="1" id="KW-0812">Transmembrane</keyword>